<protein>
    <recommendedName>
        <fullName evidence="8 9">Cell division protein FtsL</fullName>
    </recommendedName>
</protein>
<comment type="function">
    <text evidence="8">Essential cell division protein. May link together the upstream cell division proteins, which are predominantly cytoplasmic, with the downstream cell division proteins, which are predominantly periplasmic.</text>
</comment>
<comment type="similarity">
    <text evidence="8">Belongs to the FtsL family.</text>
</comment>
<accession>A0A4R3M9S9</accession>
<proteinExistence type="inferred from homology"/>
<name>A0A4R3M9S9_9BURK</name>
<dbReference type="OrthoDB" id="5298556at2"/>
<keyword evidence="4 8" id="KW-0812">Transmembrane</keyword>
<comment type="subcellular location">
    <subcellularLocation>
        <location evidence="8">Cell inner membrane</location>
        <topology evidence="8">Single-pass type II membrane protein</topology>
    </subcellularLocation>
    <subcellularLocation>
        <location evidence="1">Cell membrane</location>
        <topology evidence="1">Single-pass type II membrane protein</topology>
    </subcellularLocation>
    <text evidence="8">Localizes to the division septum where it forms a ring structure.</text>
</comment>
<keyword evidence="8" id="KW-0997">Cell inner membrane</keyword>
<keyword evidence="5 8" id="KW-1133">Transmembrane helix</keyword>
<dbReference type="GO" id="GO:0043093">
    <property type="term" value="P:FtsZ-dependent cytokinesis"/>
    <property type="evidence" value="ECO:0007669"/>
    <property type="project" value="UniProtKB-UniRule"/>
</dbReference>
<dbReference type="InterPro" id="IPR011922">
    <property type="entry name" value="Cell_div_FtsL"/>
</dbReference>
<keyword evidence="2 8" id="KW-1003">Cell membrane</keyword>
<comment type="caution">
    <text evidence="10">The sequence shown here is derived from an EMBL/GenBank/DDBJ whole genome shotgun (WGS) entry which is preliminary data.</text>
</comment>
<evidence type="ECO:0000256" key="5">
    <source>
        <dbReference type="ARBA" id="ARBA00022989"/>
    </source>
</evidence>
<evidence type="ECO:0000313" key="11">
    <source>
        <dbReference type="Proteomes" id="UP000295525"/>
    </source>
</evidence>
<reference evidence="10 11" key="1">
    <citation type="submission" date="2019-03" db="EMBL/GenBank/DDBJ databases">
        <title>Genomic Encyclopedia of Type Strains, Phase IV (KMG-IV): sequencing the most valuable type-strain genomes for metagenomic binning, comparative biology and taxonomic classification.</title>
        <authorList>
            <person name="Goeker M."/>
        </authorList>
    </citation>
    <scope>NUCLEOTIDE SEQUENCE [LARGE SCALE GENOMIC DNA]</scope>
    <source>
        <strain evidence="10 11">DSM 24591</strain>
    </source>
</reference>
<keyword evidence="7 8" id="KW-0131">Cell cycle</keyword>
<dbReference type="GO" id="GO:0005886">
    <property type="term" value="C:plasma membrane"/>
    <property type="evidence" value="ECO:0007669"/>
    <property type="project" value="UniProtKB-SubCell"/>
</dbReference>
<keyword evidence="6 8" id="KW-0472">Membrane</keyword>
<evidence type="ECO:0000256" key="8">
    <source>
        <dbReference type="HAMAP-Rule" id="MF_00910"/>
    </source>
</evidence>
<dbReference type="NCBIfam" id="TIGR02209">
    <property type="entry name" value="ftsL_broad"/>
    <property type="match status" value="1"/>
</dbReference>
<evidence type="ECO:0000256" key="9">
    <source>
        <dbReference type="NCBIfam" id="TIGR02209"/>
    </source>
</evidence>
<organism evidence="10 11">
    <name type="scientific">Paralcaligenes ureilyticus</name>
    <dbReference type="NCBI Taxonomy" id="627131"/>
    <lineage>
        <taxon>Bacteria</taxon>
        <taxon>Pseudomonadati</taxon>
        <taxon>Pseudomonadota</taxon>
        <taxon>Betaproteobacteria</taxon>
        <taxon>Burkholderiales</taxon>
        <taxon>Alcaligenaceae</taxon>
        <taxon>Paralcaligenes</taxon>
    </lineage>
</organism>
<evidence type="ECO:0000256" key="1">
    <source>
        <dbReference type="ARBA" id="ARBA00004401"/>
    </source>
</evidence>
<dbReference type="Proteomes" id="UP000295525">
    <property type="component" value="Unassembled WGS sequence"/>
</dbReference>
<evidence type="ECO:0000256" key="4">
    <source>
        <dbReference type="ARBA" id="ARBA00022692"/>
    </source>
</evidence>
<comment type="subunit">
    <text evidence="8">Part of a complex composed of FtsB, FtsL and FtsQ.</text>
</comment>
<keyword evidence="3 8" id="KW-0132">Cell division</keyword>
<dbReference type="RefSeq" id="WP_132580127.1">
    <property type="nucleotide sequence ID" value="NZ_SMAJ01000003.1"/>
</dbReference>
<evidence type="ECO:0000313" key="10">
    <source>
        <dbReference type="EMBL" id="TCT09393.1"/>
    </source>
</evidence>
<dbReference type="PANTHER" id="PTHR37479">
    <property type="entry name" value="CELL DIVISION PROTEIN FTSL"/>
    <property type="match status" value="1"/>
</dbReference>
<dbReference type="PANTHER" id="PTHR37479:SF1">
    <property type="entry name" value="CELL DIVISION PROTEIN FTSL"/>
    <property type="match status" value="1"/>
</dbReference>
<sequence length="105" mass="11432">MVRLIAVVAALLMLSAISLVTARFQSRQLFVVSDRLSTKARDLDTDWRRLQLDRAELARNARIDGIARQDLKMVNPTSDRTIYIKGAPDGTVASAAGAKAPGARP</sequence>
<dbReference type="AlphaFoldDB" id="A0A4R3M9S9"/>
<dbReference type="EMBL" id="SMAJ01000003">
    <property type="protein sequence ID" value="TCT09393.1"/>
    <property type="molecule type" value="Genomic_DNA"/>
</dbReference>
<dbReference type="HAMAP" id="MF_00910">
    <property type="entry name" value="FtsL"/>
    <property type="match status" value="1"/>
</dbReference>
<dbReference type="GO" id="GO:0032153">
    <property type="term" value="C:cell division site"/>
    <property type="evidence" value="ECO:0007669"/>
    <property type="project" value="UniProtKB-UniRule"/>
</dbReference>
<evidence type="ECO:0000256" key="7">
    <source>
        <dbReference type="ARBA" id="ARBA00023306"/>
    </source>
</evidence>
<keyword evidence="11" id="KW-1185">Reference proteome</keyword>
<dbReference type="Pfam" id="PF04999">
    <property type="entry name" value="FtsL"/>
    <property type="match status" value="1"/>
</dbReference>
<gene>
    <name evidence="8" type="primary">ftsL</name>
    <name evidence="10" type="ORF">EDC26_10310</name>
</gene>
<evidence type="ECO:0000256" key="2">
    <source>
        <dbReference type="ARBA" id="ARBA00022475"/>
    </source>
</evidence>
<evidence type="ECO:0000256" key="3">
    <source>
        <dbReference type="ARBA" id="ARBA00022618"/>
    </source>
</evidence>
<evidence type="ECO:0000256" key="6">
    <source>
        <dbReference type="ARBA" id="ARBA00023136"/>
    </source>
</evidence>